<dbReference type="GO" id="GO:0005524">
    <property type="term" value="F:ATP binding"/>
    <property type="evidence" value="ECO:0007669"/>
    <property type="project" value="UniProtKB-KW"/>
</dbReference>
<feature type="domain" description="YrdC-like" evidence="14">
    <location>
        <begin position="141"/>
        <end position="329"/>
    </location>
</feature>
<feature type="region of interest" description="Disordered" evidence="13">
    <location>
        <begin position="95"/>
        <end position="134"/>
    </location>
</feature>
<keyword evidence="6 15" id="KW-0808">Transferase</keyword>
<dbReference type="EMBL" id="JAVDTR010000003">
    <property type="protein sequence ID" value="MDR6723235.1"/>
    <property type="molecule type" value="Genomic_DNA"/>
</dbReference>
<evidence type="ECO:0000256" key="1">
    <source>
        <dbReference type="ARBA" id="ARBA00004496"/>
    </source>
</evidence>
<dbReference type="Proteomes" id="UP001254832">
    <property type="component" value="Unassembled WGS sequence"/>
</dbReference>
<dbReference type="GO" id="GO:0008033">
    <property type="term" value="P:tRNA processing"/>
    <property type="evidence" value="ECO:0007669"/>
    <property type="project" value="UniProtKB-KW"/>
</dbReference>
<evidence type="ECO:0000256" key="13">
    <source>
        <dbReference type="SAM" id="MobiDB-lite"/>
    </source>
</evidence>
<dbReference type="Gene3D" id="3.40.50.11030">
    <property type="entry name" value="Threonylcarbamoyl-AMP synthase, C-terminal domain"/>
    <property type="match status" value="1"/>
</dbReference>
<evidence type="ECO:0000256" key="2">
    <source>
        <dbReference type="ARBA" id="ARBA00007663"/>
    </source>
</evidence>
<evidence type="ECO:0000313" key="15">
    <source>
        <dbReference type="EMBL" id="MDR6723235.1"/>
    </source>
</evidence>
<sequence>MRNEQEDKQNSLQQNEHTPLDREQMGRNGQSESHEVPSAAKVQGESHTDGLDQQASLQGVEGELGLGLQVQGSVNEMVTRMWDVHVLLHTAGTDMHNANAGGNQVEHEQQESLSAGHGSVQAATSNDESDVKRESAYEQALADLQAAAACIRQGQTVAFPTETVYGLGADARSTAAVEAVFAAKGRPSDNPLIVHIAHRDQLEALVTEVNATAEALMTAFWPGPLTLVLPVRPGAVSPRVTAGLDTVAVRMPDHPVALQLIAAAACPVAAPSANRSGRPSPTLATHVREDLAGRIGGIVDGGPTGVGVESTVVQVGDDGTVTILRPGGITAEQLSAVAARVATDPALLAEGSAGEASPAPRSPGMKYTHYAPEGALCVVEGPPAAVAAWVSAALAEAAQRGERTAVLAFAEHAEQYRADAVFSLGDASELEEAARRLYAALRSCDEQGATYIVAEACSREGLGAAVMNRLLKAAGHRLIQVG</sequence>
<dbReference type="Pfam" id="PF03481">
    <property type="entry name" value="Sua5_C"/>
    <property type="match status" value="1"/>
</dbReference>
<evidence type="ECO:0000313" key="16">
    <source>
        <dbReference type="Proteomes" id="UP001254832"/>
    </source>
</evidence>
<dbReference type="GO" id="GO:0061710">
    <property type="term" value="F:L-threonylcarbamoyladenylate synthase"/>
    <property type="evidence" value="ECO:0007669"/>
    <property type="project" value="UniProtKB-EC"/>
</dbReference>
<dbReference type="SUPFAM" id="SSF55821">
    <property type="entry name" value="YrdC/RibB"/>
    <property type="match status" value="1"/>
</dbReference>
<evidence type="ECO:0000256" key="8">
    <source>
        <dbReference type="ARBA" id="ARBA00022695"/>
    </source>
</evidence>
<dbReference type="GO" id="GO:0005737">
    <property type="term" value="C:cytoplasm"/>
    <property type="evidence" value="ECO:0007669"/>
    <property type="project" value="UniProtKB-SubCell"/>
</dbReference>
<evidence type="ECO:0000256" key="4">
    <source>
        <dbReference type="ARBA" id="ARBA00015492"/>
    </source>
</evidence>
<comment type="catalytic activity">
    <reaction evidence="12">
        <text>L-threonine + hydrogencarbonate + ATP = L-threonylcarbamoyladenylate + diphosphate + H2O</text>
        <dbReference type="Rhea" id="RHEA:36407"/>
        <dbReference type="ChEBI" id="CHEBI:15377"/>
        <dbReference type="ChEBI" id="CHEBI:17544"/>
        <dbReference type="ChEBI" id="CHEBI:30616"/>
        <dbReference type="ChEBI" id="CHEBI:33019"/>
        <dbReference type="ChEBI" id="CHEBI:57926"/>
        <dbReference type="ChEBI" id="CHEBI:73682"/>
        <dbReference type="EC" id="2.7.7.87"/>
    </reaction>
</comment>
<reference evidence="15" key="1">
    <citation type="submission" date="2023-07" db="EMBL/GenBank/DDBJ databases">
        <title>Sorghum-associated microbial communities from plants grown in Nebraska, USA.</title>
        <authorList>
            <person name="Schachtman D."/>
        </authorList>
    </citation>
    <scope>NUCLEOTIDE SEQUENCE</scope>
    <source>
        <strain evidence="15">BE80</strain>
    </source>
</reference>
<evidence type="ECO:0000256" key="6">
    <source>
        <dbReference type="ARBA" id="ARBA00022679"/>
    </source>
</evidence>
<dbReference type="InterPro" id="IPR005145">
    <property type="entry name" value="Sua5_C"/>
</dbReference>
<dbReference type="AlphaFoldDB" id="A0AAP5H0T9"/>
<evidence type="ECO:0000256" key="5">
    <source>
        <dbReference type="ARBA" id="ARBA00022490"/>
    </source>
</evidence>
<dbReference type="Pfam" id="PF01300">
    <property type="entry name" value="Sua5_yciO_yrdC"/>
    <property type="match status" value="1"/>
</dbReference>
<keyword evidence="10" id="KW-0067">ATP-binding</keyword>
<gene>
    <name evidence="15" type="ORF">J2W91_001687</name>
</gene>
<dbReference type="PROSITE" id="PS51163">
    <property type="entry name" value="YRDC"/>
    <property type="match status" value="1"/>
</dbReference>
<dbReference type="FunFam" id="3.90.870.10:FF:000008">
    <property type="entry name" value="Threonylcarbamoyl-AMP synthase"/>
    <property type="match status" value="1"/>
</dbReference>
<comment type="similarity">
    <text evidence="2">Belongs to the SUA5 family.</text>
</comment>
<comment type="subcellular location">
    <subcellularLocation>
        <location evidence="1">Cytoplasm</location>
    </subcellularLocation>
</comment>
<dbReference type="InterPro" id="IPR038385">
    <property type="entry name" value="Sua5/YwlC_C"/>
</dbReference>
<keyword evidence="9" id="KW-0547">Nucleotide-binding</keyword>
<keyword evidence="8 15" id="KW-0548">Nucleotidyltransferase</keyword>
<evidence type="ECO:0000256" key="12">
    <source>
        <dbReference type="ARBA" id="ARBA00048366"/>
    </source>
</evidence>
<dbReference type="PANTHER" id="PTHR17490:SF16">
    <property type="entry name" value="THREONYLCARBAMOYL-AMP SYNTHASE"/>
    <property type="match status" value="1"/>
</dbReference>
<evidence type="ECO:0000256" key="9">
    <source>
        <dbReference type="ARBA" id="ARBA00022741"/>
    </source>
</evidence>
<dbReference type="Gene3D" id="3.90.870.10">
    <property type="entry name" value="DHBP synthase"/>
    <property type="match status" value="1"/>
</dbReference>
<proteinExistence type="inferred from homology"/>
<dbReference type="GO" id="GO:0003725">
    <property type="term" value="F:double-stranded RNA binding"/>
    <property type="evidence" value="ECO:0007669"/>
    <property type="project" value="InterPro"/>
</dbReference>
<feature type="region of interest" description="Disordered" evidence="13">
    <location>
        <begin position="1"/>
        <end position="52"/>
    </location>
</feature>
<dbReference type="InterPro" id="IPR006070">
    <property type="entry name" value="Sua5-like_dom"/>
</dbReference>
<dbReference type="GO" id="GO:0000049">
    <property type="term" value="F:tRNA binding"/>
    <property type="evidence" value="ECO:0007669"/>
    <property type="project" value="TreeGrafter"/>
</dbReference>
<name>A0AAP5H0T9_PAEAM</name>
<dbReference type="InterPro" id="IPR017945">
    <property type="entry name" value="DHBP_synth_RibB-like_a/b_dom"/>
</dbReference>
<accession>A0AAP5H0T9</accession>
<keyword evidence="5" id="KW-0963">Cytoplasm</keyword>
<dbReference type="InterPro" id="IPR050156">
    <property type="entry name" value="TC-AMP_synthase_SUA5"/>
</dbReference>
<evidence type="ECO:0000256" key="10">
    <source>
        <dbReference type="ARBA" id="ARBA00022840"/>
    </source>
</evidence>
<evidence type="ECO:0000256" key="7">
    <source>
        <dbReference type="ARBA" id="ARBA00022694"/>
    </source>
</evidence>
<comment type="caution">
    <text evidence="15">The sequence shown here is derived from an EMBL/GenBank/DDBJ whole genome shotgun (WGS) entry which is preliminary data.</text>
</comment>
<evidence type="ECO:0000259" key="14">
    <source>
        <dbReference type="PROSITE" id="PS51163"/>
    </source>
</evidence>
<keyword evidence="7" id="KW-0819">tRNA processing</keyword>
<evidence type="ECO:0000256" key="11">
    <source>
        <dbReference type="ARBA" id="ARBA00029774"/>
    </source>
</evidence>
<protein>
    <recommendedName>
        <fullName evidence="4">Threonylcarbamoyl-AMP synthase</fullName>
        <ecNumber evidence="3">2.7.7.87</ecNumber>
    </recommendedName>
    <alternativeName>
        <fullName evidence="11">L-threonylcarbamoyladenylate synthase</fullName>
    </alternativeName>
</protein>
<dbReference type="NCBIfam" id="TIGR00057">
    <property type="entry name" value="L-threonylcarbamoyladenylate synthase"/>
    <property type="match status" value="1"/>
</dbReference>
<dbReference type="PANTHER" id="PTHR17490">
    <property type="entry name" value="SUA5"/>
    <property type="match status" value="1"/>
</dbReference>
<evidence type="ECO:0000256" key="3">
    <source>
        <dbReference type="ARBA" id="ARBA00012584"/>
    </source>
</evidence>
<organism evidence="15 16">
    <name type="scientific">Paenibacillus amylolyticus</name>
    <dbReference type="NCBI Taxonomy" id="1451"/>
    <lineage>
        <taxon>Bacteria</taxon>
        <taxon>Bacillati</taxon>
        <taxon>Bacillota</taxon>
        <taxon>Bacilli</taxon>
        <taxon>Bacillales</taxon>
        <taxon>Paenibacillaceae</taxon>
        <taxon>Paenibacillus</taxon>
    </lineage>
</organism>
<dbReference type="GO" id="GO:0006450">
    <property type="term" value="P:regulation of translational fidelity"/>
    <property type="evidence" value="ECO:0007669"/>
    <property type="project" value="TreeGrafter"/>
</dbReference>
<dbReference type="EC" id="2.7.7.87" evidence="3"/>